<sequence>MIDMNNVFNSLPKEFPKLPKYGECSSKILVDEFCTENYKLDKDAARYYTSADAYSTAFNRYMFTLDWKKSGDQKCTNQCRQIFGDGFTTSCTCSHNSHTMAHNGTLSLDCGTASFEIFNPETASSDLTCQDSATVIPYNVFSGFDGIIYKEFCERWTPTSLMRMVVDSKGTSKIPHPQLGKRTPPAKQEDWLEYHFDLRFKPEVGAQANKECRVGCKDAFAVFPASKCGRQGSKGNSMATYAEYDVGCGKFSYQISKPTPLTLQERHCFRADEFGEHKDINPGFQSKYIMGACVGTALKENVIRKDNPSSFIHSGTVTNGAPYQYNIYWEEGCILETGAESVSPAQPLGPTHEATCANLLRDNFKKCNNGGVGGRIQAGCLVYEFKAEKRAP</sequence>
<dbReference type="EMBL" id="VUJX02000002">
    <property type="protein sequence ID" value="KAL0942067.1"/>
    <property type="molecule type" value="Genomic_DNA"/>
</dbReference>
<accession>A0ACC3ZDR7</accession>
<evidence type="ECO:0000313" key="2">
    <source>
        <dbReference type="Proteomes" id="UP000805649"/>
    </source>
</evidence>
<evidence type="ECO:0000313" key="1">
    <source>
        <dbReference type="EMBL" id="KAL0942067.1"/>
    </source>
</evidence>
<proteinExistence type="predicted"/>
<reference evidence="1 2" key="1">
    <citation type="journal article" date="2020" name="Phytopathology">
        <title>Genome Sequence Resources of Colletotrichum truncatum, C. plurivorum, C. musicola, and C. sojae: Four Species Pathogenic to Soybean (Glycine max).</title>
        <authorList>
            <person name="Rogerio F."/>
            <person name="Boufleur T.R."/>
            <person name="Ciampi-Guillardi M."/>
            <person name="Sukno S.A."/>
            <person name="Thon M.R."/>
            <person name="Massola Junior N.S."/>
            <person name="Baroncelli R."/>
        </authorList>
    </citation>
    <scope>NUCLEOTIDE SEQUENCE [LARGE SCALE GENOMIC DNA]</scope>
    <source>
        <strain evidence="1 2">CMES1059</strain>
    </source>
</reference>
<comment type="caution">
    <text evidence="1">The sequence shown here is derived from an EMBL/GenBank/DDBJ whole genome shotgun (WGS) entry which is preliminary data.</text>
</comment>
<organism evidence="1 2">
    <name type="scientific">Colletotrichum truncatum</name>
    <name type="common">Anthracnose fungus</name>
    <name type="synonym">Colletotrichum capsici</name>
    <dbReference type="NCBI Taxonomy" id="5467"/>
    <lineage>
        <taxon>Eukaryota</taxon>
        <taxon>Fungi</taxon>
        <taxon>Dikarya</taxon>
        <taxon>Ascomycota</taxon>
        <taxon>Pezizomycotina</taxon>
        <taxon>Sordariomycetes</taxon>
        <taxon>Hypocreomycetidae</taxon>
        <taxon>Glomerellales</taxon>
        <taxon>Glomerellaceae</taxon>
        <taxon>Colletotrichum</taxon>
        <taxon>Colletotrichum truncatum species complex</taxon>
    </lineage>
</organism>
<dbReference type="Proteomes" id="UP000805649">
    <property type="component" value="Unassembled WGS sequence"/>
</dbReference>
<name>A0ACC3ZDR7_COLTU</name>
<keyword evidence="2" id="KW-1185">Reference proteome</keyword>
<gene>
    <name evidence="1" type="ORF">CTRU02_204830</name>
</gene>
<protein>
    <submittedName>
        <fullName evidence="1">Uncharacterized protein</fullName>
    </submittedName>
</protein>